<dbReference type="Pfam" id="PF12171">
    <property type="entry name" value="zf-C2H2_jaz"/>
    <property type="match status" value="1"/>
</dbReference>
<evidence type="ECO:0000256" key="7">
    <source>
        <dbReference type="PROSITE-ProRule" id="PRU00042"/>
    </source>
</evidence>
<evidence type="ECO:0000313" key="10">
    <source>
        <dbReference type="Proteomes" id="UP000298327"/>
    </source>
</evidence>
<evidence type="ECO:0000256" key="5">
    <source>
        <dbReference type="ARBA" id="ARBA00022833"/>
    </source>
</evidence>
<evidence type="ECO:0000256" key="3">
    <source>
        <dbReference type="ARBA" id="ARBA00022737"/>
    </source>
</evidence>
<accession>A0A4Y9XVU0</accession>
<dbReference type="Pfam" id="PF12874">
    <property type="entry name" value="zf-met"/>
    <property type="match status" value="2"/>
</dbReference>
<comment type="subcellular location">
    <subcellularLocation>
        <location evidence="1">Nucleus</location>
    </subcellularLocation>
</comment>
<reference evidence="9 10" key="1">
    <citation type="submission" date="2019-02" db="EMBL/GenBank/DDBJ databases">
        <title>Genome sequencing of the rare red list fungi Dentipellis fragilis.</title>
        <authorList>
            <person name="Buettner E."/>
            <person name="Kellner H."/>
        </authorList>
    </citation>
    <scope>NUCLEOTIDE SEQUENCE [LARGE SCALE GENOMIC DNA]</scope>
    <source>
        <strain evidence="9 10">DSM 105465</strain>
    </source>
</reference>
<dbReference type="PANTHER" id="PTHR24406">
    <property type="entry name" value="TRANSCRIPTIONAL REPRESSOR CTCFL-RELATED"/>
    <property type="match status" value="1"/>
</dbReference>
<feature type="domain" description="C2H2-type" evidence="8">
    <location>
        <begin position="188"/>
        <end position="217"/>
    </location>
</feature>
<keyword evidence="3" id="KW-0677">Repeat</keyword>
<proteinExistence type="predicted"/>
<dbReference type="Gene3D" id="3.30.160.60">
    <property type="entry name" value="Classic Zinc Finger"/>
    <property type="match status" value="3"/>
</dbReference>
<keyword evidence="10" id="KW-1185">Reference proteome</keyword>
<dbReference type="InterPro" id="IPR022755">
    <property type="entry name" value="Znf_C2H2_jaz"/>
</dbReference>
<sequence>MSNYLSTEPSIYKMAAQCMSDVMTSHNHVVRRDGLTMAYCERCDRYFPHDAALYQHEQDSSIHNICSDCDIDFTTWKGLKEHWVQSRKHDYCQHCDRHFTSSRTLQNHLDRDHYYCATHGKVFDTPIGLKEHYEQSRDHHYCQRCNLHLQYDSALVDHMEKQHFACRFCRTSHKTEAARKEHFSEKHLYCEPCNRLFQSKSNLDSHLSSSVHQPRNVFCPGRGCNRAFVSASALVLHFESGICPSGLTRQELNRLVVRADRDNLITNPERLIAGPDGARAPPTTTTWATELSWNGDAYQCFLCNRCFGKLVSLNSHLQSPRHEEKIYRCPNATCQMQFTTLGSFVQHAENGGCGVRQFKQVKSALDEMIVGGMRSLTF</sequence>
<dbReference type="PROSITE" id="PS50157">
    <property type="entry name" value="ZINC_FINGER_C2H2_2"/>
    <property type="match status" value="2"/>
</dbReference>
<keyword evidence="5" id="KW-0862">Zinc</keyword>
<keyword evidence="6" id="KW-0539">Nucleus</keyword>
<dbReference type="PROSITE" id="PS00028">
    <property type="entry name" value="ZINC_FINGER_C2H2_1"/>
    <property type="match status" value="3"/>
</dbReference>
<dbReference type="GO" id="GO:0005634">
    <property type="term" value="C:nucleus"/>
    <property type="evidence" value="ECO:0007669"/>
    <property type="project" value="UniProtKB-SubCell"/>
</dbReference>
<comment type="caution">
    <text evidence="9">The sequence shown here is derived from an EMBL/GenBank/DDBJ whole genome shotgun (WGS) entry which is preliminary data.</text>
</comment>
<dbReference type="EMBL" id="SEOQ01001049">
    <property type="protein sequence ID" value="TFY54250.1"/>
    <property type="molecule type" value="Genomic_DNA"/>
</dbReference>
<evidence type="ECO:0000259" key="8">
    <source>
        <dbReference type="PROSITE" id="PS50157"/>
    </source>
</evidence>
<keyword evidence="2" id="KW-0479">Metal-binding</keyword>
<gene>
    <name evidence="9" type="ORF">EVG20_g9784</name>
</gene>
<dbReference type="SUPFAM" id="SSF57667">
    <property type="entry name" value="beta-beta-alpha zinc fingers"/>
    <property type="match status" value="2"/>
</dbReference>
<dbReference type="SMART" id="SM00355">
    <property type="entry name" value="ZnF_C2H2"/>
    <property type="match status" value="9"/>
</dbReference>
<feature type="domain" description="C2H2-type" evidence="8">
    <location>
        <begin position="298"/>
        <end position="322"/>
    </location>
</feature>
<evidence type="ECO:0000256" key="1">
    <source>
        <dbReference type="ARBA" id="ARBA00004123"/>
    </source>
</evidence>
<protein>
    <recommendedName>
        <fullName evidence="8">C2H2-type domain-containing protein</fullName>
    </recommendedName>
</protein>
<evidence type="ECO:0000256" key="4">
    <source>
        <dbReference type="ARBA" id="ARBA00022771"/>
    </source>
</evidence>
<dbReference type="OrthoDB" id="6077919at2759"/>
<evidence type="ECO:0000256" key="6">
    <source>
        <dbReference type="ARBA" id="ARBA00023242"/>
    </source>
</evidence>
<dbReference type="Proteomes" id="UP000298327">
    <property type="component" value="Unassembled WGS sequence"/>
</dbReference>
<evidence type="ECO:0000256" key="2">
    <source>
        <dbReference type="ARBA" id="ARBA00022723"/>
    </source>
</evidence>
<dbReference type="InterPro" id="IPR036236">
    <property type="entry name" value="Znf_C2H2_sf"/>
</dbReference>
<dbReference type="InterPro" id="IPR050888">
    <property type="entry name" value="ZnF_C2H2-type_TF"/>
</dbReference>
<dbReference type="InterPro" id="IPR013087">
    <property type="entry name" value="Znf_C2H2_type"/>
</dbReference>
<organism evidence="9 10">
    <name type="scientific">Dentipellis fragilis</name>
    <dbReference type="NCBI Taxonomy" id="205917"/>
    <lineage>
        <taxon>Eukaryota</taxon>
        <taxon>Fungi</taxon>
        <taxon>Dikarya</taxon>
        <taxon>Basidiomycota</taxon>
        <taxon>Agaricomycotina</taxon>
        <taxon>Agaricomycetes</taxon>
        <taxon>Russulales</taxon>
        <taxon>Hericiaceae</taxon>
        <taxon>Dentipellis</taxon>
    </lineage>
</organism>
<evidence type="ECO:0000313" key="9">
    <source>
        <dbReference type="EMBL" id="TFY54250.1"/>
    </source>
</evidence>
<keyword evidence="4 7" id="KW-0863">Zinc-finger</keyword>
<name>A0A4Y9XVU0_9AGAM</name>
<dbReference type="AlphaFoldDB" id="A0A4Y9XVU0"/>
<dbReference type="STRING" id="205917.A0A4Y9XVU0"/>
<dbReference type="GO" id="GO:0008270">
    <property type="term" value="F:zinc ion binding"/>
    <property type="evidence" value="ECO:0007669"/>
    <property type="project" value="UniProtKB-KW"/>
</dbReference>